<dbReference type="CDD" id="cd17916">
    <property type="entry name" value="DEXHc_UvrB"/>
    <property type="match status" value="1"/>
</dbReference>
<evidence type="ECO:0000313" key="19">
    <source>
        <dbReference type="Proteomes" id="UP001596378"/>
    </source>
</evidence>
<dbReference type="RefSeq" id="WP_378051774.1">
    <property type="nucleotide sequence ID" value="NZ_JBHMDN010000036.1"/>
</dbReference>
<dbReference type="PANTHER" id="PTHR24029:SF0">
    <property type="entry name" value="UVRABC SYSTEM PROTEIN B"/>
    <property type="match status" value="1"/>
</dbReference>
<evidence type="ECO:0000256" key="2">
    <source>
        <dbReference type="ARBA" id="ARBA00008533"/>
    </source>
</evidence>
<feature type="domain" description="Helicase C-terminal" evidence="17">
    <location>
        <begin position="436"/>
        <end position="602"/>
    </location>
</feature>
<evidence type="ECO:0000259" key="16">
    <source>
        <dbReference type="PROSITE" id="PS51192"/>
    </source>
</evidence>
<evidence type="ECO:0000256" key="8">
    <source>
        <dbReference type="ARBA" id="ARBA00022881"/>
    </source>
</evidence>
<organism evidence="18 19">
    <name type="scientific">Cohnella cellulosilytica</name>
    <dbReference type="NCBI Taxonomy" id="986710"/>
    <lineage>
        <taxon>Bacteria</taxon>
        <taxon>Bacillati</taxon>
        <taxon>Bacillota</taxon>
        <taxon>Bacilli</taxon>
        <taxon>Bacillales</taxon>
        <taxon>Paenibacillaceae</taxon>
        <taxon>Cohnella</taxon>
    </lineage>
</organism>
<dbReference type="NCBIfam" id="NF003673">
    <property type="entry name" value="PRK05298.1"/>
    <property type="match status" value="1"/>
</dbReference>
<dbReference type="PANTHER" id="PTHR24029">
    <property type="entry name" value="UVRABC SYSTEM PROTEIN B"/>
    <property type="match status" value="1"/>
</dbReference>
<feature type="binding site" evidence="12">
    <location>
        <begin position="45"/>
        <end position="52"/>
    </location>
    <ligand>
        <name>ATP</name>
        <dbReference type="ChEBI" id="CHEBI:30616"/>
    </ligand>
</feature>
<protein>
    <recommendedName>
        <fullName evidence="11 12">UvrABC system protein B</fullName>
        <shortName evidence="12">Protein UvrB</shortName>
    </recommendedName>
    <alternativeName>
        <fullName evidence="12">Excinuclease ABC subunit B</fullName>
    </alternativeName>
</protein>
<evidence type="ECO:0000313" key="18">
    <source>
        <dbReference type="EMBL" id="MFC7153636.1"/>
    </source>
</evidence>
<reference evidence="19" key="1">
    <citation type="journal article" date="2019" name="Int. J. Syst. Evol. Microbiol.">
        <title>The Global Catalogue of Microorganisms (GCM) 10K type strain sequencing project: providing services to taxonomists for standard genome sequencing and annotation.</title>
        <authorList>
            <consortium name="The Broad Institute Genomics Platform"/>
            <consortium name="The Broad Institute Genome Sequencing Center for Infectious Disease"/>
            <person name="Wu L."/>
            <person name="Ma J."/>
        </authorList>
    </citation>
    <scope>NUCLEOTIDE SEQUENCE [LARGE SCALE GENOMIC DNA]</scope>
    <source>
        <strain evidence="19">KCTC 12907</strain>
    </source>
</reference>
<dbReference type="Pfam" id="PF17757">
    <property type="entry name" value="UvrB_inter"/>
    <property type="match status" value="1"/>
</dbReference>
<dbReference type="Gene3D" id="3.40.50.300">
    <property type="entry name" value="P-loop containing nucleotide triphosphate hydrolases"/>
    <property type="match status" value="3"/>
</dbReference>
<dbReference type="InterPro" id="IPR001943">
    <property type="entry name" value="UVR_dom"/>
</dbReference>
<dbReference type="InterPro" id="IPR001650">
    <property type="entry name" value="Helicase_C-like"/>
</dbReference>
<feature type="domain" description="Helicase ATP-binding" evidence="16">
    <location>
        <begin position="32"/>
        <end position="166"/>
    </location>
</feature>
<dbReference type="SUPFAM" id="SSF52540">
    <property type="entry name" value="P-loop containing nucleoside triphosphate hydrolases"/>
    <property type="match status" value="2"/>
</dbReference>
<keyword evidence="3 12" id="KW-0963">Cytoplasm</keyword>
<comment type="domain">
    <text evidence="12">The beta-hairpin motif is involved in DNA binding.</text>
</comment>
<comment type="subcellular location">
    <subcellularLocation>
        <location evidence="1 12 13">Cytoplasm</location>
    </subcellularLocation>
</comment>
<dbReference type="Pfam" id="PF04851">
    <property type="entry name" value="ResIII"/>
    <property type="match status" value="1"/>
</dbReference>
<dbReference type="PROSITE" id="PS51192">
    <property type="entry name" value="HELICASE_ATP_BIND_1"/>
    <property type="match status" value="1"/>
</dbReference>
<keyword evidence="9 12" id="KW-0234">DNA repair</keyword>
<keyword evidence="19" id="KW-1185">Reference proteome</keyword>
<dbReference type="Gene3D" id="4.10.860.10">
    <property type="entry name" value="UVR domain"/>
    <property type="match status" value="1"/>
</dbReference>
<dbReference type="InterPro" id="IPR041471">
    <property type="entry name" value="UvrB_inter"/>
</dbReference>
<evidence type="ECO:0000256" key="6">
    <source>
        <dbReference type="ARBA" id="ARBA00022769"/>
    </source>
</evidence>
<comment type="subunit">
    <text evidence="10 12 13">Forms a heterotetramer with UvrA during the search for lesions. Interacts with UvrC in an incision complex.</text>
</comment>
<sequence length="666" mass="75908">MAETELLNKPFKLVSEYSPSGDQPVAIGQLAEGVLAGKRHQTLLGATGTGKTYTIAQTIAKVNRPTLVIAHNKTLAMQLCSEFKEFFPENSVEYFVSYYDYYQPEAYIPSTDTYIEKDSSINDEIDKMRHSSTASLFERRDVIIVASVSCIYGLGSPEEYRDLRLSLRVGMEKSRNAILHKLIDIQYERNDLNFVRGTFRVRGDVIEIFPVSRGDSAIRVEMFGDEIERITEIDVLTGEITGEREHVVIFPGSHFVTGEEKMKRALVNIERELEERLVELREQGKLLEAQRLEQRTRYDLEMMSEMGFCSGIENYSGPMTFRERGATPYTLMDFFPDDFVVVIDESHVTLPQIRAMYNGDQARKTVLVDHGFRLPSAKDNRPLRFEEFEQKAKQLIYVSATPGPYELEHCPTVVEQIIRPTGLIDPIIEVRPTKGQIDDLLGEIRDRIAKDERVLVTTLTKKMSEDLTDYMKEVGIKVNYLHSDIKTLERMAILRDLRLGTFDVVVGINLLREGLDLPEVSLVAILDADKEGFLRSERSLIQTIGRAARNAEGRVIMYGDQITDSMDRAISETERRRAIQLEYNERHGITPQTVVKKVRDLIEATRAVESKRSYLAGAEDLSKLSKKDRASVIERLEFEMKEAAKSLQFERAAELRDALLELKASM</sequence>
<evidence type="ECO:0000256" key="1">
    <source>
        <dbReference type="ARBA" id="ARBA00004496"/>
    </source>
</evidence>
<accession>A0ABW2FKH3</accession>
<comment type="caution">
    <text evidence="18">The sequence shown here is derived from an EMBL/GenBank/DDBJ whole genome shotgun (WGS) entry which is preliminary data.</text>
</comment>
<keyword evidence="12 13" id="KW-0742">SOS response</keyword>
<evidence type="ECO:0000256" key="9">
    <source>
        <dbReference type="ARBA" id="ARBA00023204"/>
    </source>
</evidence>
<dbReference type="SUPFAM" id="SSF46600">
    <property type="entry name" value="C-terminal UvrC-binding domain of UvrB"/>
    <property type="match status" value="1"/>
</dbReference>
<dbReference type="SMART" id="SM00487">
    <property type="entry name" value="DEXDc"/>
    <property type="match status" value="1"/>
</dbReference>
<dbReference type="InterPro" id="IPR036876">
    <property type="entry name" value="UVR_dom_sf"/>
</dbReference>
<evidence type="ECO:0000256" key="5">
    <source>
        <dbReference type="ARBA" id="ARBA00022763"/>
    </source>
</evidence>
<evidence type="ECO:0000256" key="13">
    <source>
        <dbReference type="RuleBase" id="RU003587"/>
    </source>
</evidence>
<gene>
    <name evidence="12 18" type="primary">uvrB</name>
    <name evidence="18" type="ORF">ACFQMJ_34345</name>
</gene>
<evidence type="ECO:0000256" key="10">
    <source>
        <dbReference type="ARBA" id="ARBA00026033"/>
    </source>
</evidence>
<feature type="coiled-coil region" evidence="14">
    <location>
        <begin position="263"/>
        <end position="290"/>
    </location>
</feature>
<comment type="function">
    <text evidence="12">The UvrABC repair system catalyzes the recognition and processing of DNA lesions. A damage recognition complex composed of 2 UvrA and 2 UvrB subunits scans DNA for abnormalities. Upon binding of the UvrA(2)B(2) complex to a putative damaged site, the DNA wraps around one UvrB monomer. DNA wrap is dependent on ATP binding by UvrB and probably causes local melting of the DNA helix, facilitating insertion of UvrB beta-hairpin between the DNA strands. Then UvrB probes one DNA strand for the presence of a lesion. If a lesion is found the UvrA subunits dissociate and the UvrB-DNA preincision complex is formed. This complex is subsequently bound by UvrC and the second UvrB is released. If no lesion is found, the DNA wraps around the other UvrB subunit that will check the other stand for damage.</text>
</comment>
<dbReference type="CDD" id="cd18790">
    <property type="entry name" value="SF2_C_UvrB"/>
    <property type="match status" value="1"/>
</dbReference>
<dbReference type="GO" id="GO:0016787">
    <property type="term" value="F:hydrolase activity"/>
    <property type="evidence" value="ECO:0007669"/>
    <property type="project" value="UniProtKB-KW"/>
</dbReference>
<dbReference type="PROSITE" id="PS51194">
    <property type="entry name" value="HELICASE_CTER"/>
    <property type="match status" value="1"/>
</dbReference>
<keyword evidence="18" id="KW-0378">Hydrolase</keyword>
<evidence type="ECO:0000259" key="15">
    <source>
        <dbReference type="PROSITE" id="PS50151"/>
    </source>
</evidence>
<dbReference type="InterPro" id="IPR024759">
    <property type="entry name" value="UvrB_YAD/RRR_dom"/>
</dbReference>
<feature type="domain" description="UVR" evidence="15">
    <location>
        <begin position="630"/>
        <end position="665"/>
    </location>
</feature>
<evidence type="ECO:0000259" key="17">
    <source>
        <dbReference type="PROSITE" id="PS51194"/>
    </source>
</evidence>
<keyword evidence="7 12" id="KW-0067">ATP-binding</keyword>
<dbReference type="SMART" id="SM00490">
    <property type="entry name" value="HELICc"/>
    <property type="match status" value="1"/>
</dbReference>
<dbReference type="Proteomes" id="UP001596378">
    <property type="component" value="Unassembled WGS sequence"/>
</dbReference>
<dbReference type="InterPro" id="IPR027417">
    <property type="entry name" value="P-loop_NTPase"/>
</dbReference>
<keyword evidence="6 12" id="KW-0228">DNA excision</keyword>
<evidence type="ECO:0000256" key="12">
    <source>
        <dbReference type="HAMAP-Rule" id="MF_00204"/>
    </source>
</evidence>
<keyword evidence="14" id="KW-0175">Coiled coil</keyword>
<evidence type="ECO:0000256" key="11">
    <source>
        <dbReference type="ARBA" id="ARBA00029504"/>
    </source>
</evidence>
<evidence type="ECO:0000256" key="14">
    <source>
        <dbReference type="SAM" id="Coils"/>
    </source>
</evidence>
<comment type="similarity">
    <text evidence="2 12 13">Belongs to the UvrB family.</text>
</comment>
<dbReference type="Gene3D" id="6.10.140.240">
    <property type="match status" value="1"/>
</dbReference>
<proteinExistence type="inferred from homology"/>
<dbReference type="InterPro" id="IPR006935">
    <property type="entry name" value="Helicase/UvrB_N"/>
</dbReference>
<dbReference type="EMBL" id="JBHTAI010000039">
    <property type="protein sequence ID" value="MFC7153636.1"/>
    <property type="molecule type" value="Genomic_DNA"/>
</dbReference>
<keyword evidence="4 12" id="KW-0547">Nucleotide-binding</keyword>
<keyword evidence="5 12" id="KW-0227">DNA damage</keyword>
<evidence type="ECO:0000256" key="7">
    <source>
        <dbReference type="ARBA" id="ARBA00022840"/>
    </source>
</evidence>
<evidence type="ECO:0000256" key="3">
    <source>
        <dbReference type="ARBA" id="ARBA00022490"/>
    </source>
</evidence>
<dbReference type="PROSITE" id="PS50151">
    <property type="entry name" value="UVR"/>
    <property type="match status" value="1"/>
</dbReference>
<keyword evidence="8 12" id="KW-0267">Excision nuclease</keyword>
<dbReference type="Pfam" id="PF00271">
    <property type="entry name" value="Helicase_C"/>
    <property type="match status" value="1"/>
</dbReference>
<dbReference type="HAMAP" id="MF_00204">
    <property type="entry name" value="UvrB"/>
    <property type="match status" value="1"/>
</dbReference>
<dbReference type="Pfam" id="PF12344">
    <property type="entry name" value="UvrB"/>
    <property type="match status" value="1"/>
</dbReference>
<dbReference type="Pfam" id="PF02151">
    <property type="entry name" value="UVR"/>
    <property type="match status" value="1"/>
</dbReference>
<dbReference type="InterPro" id="IPR014001">
    <property type="entry name" value="Helicase_ATP-bd"/>
</dbReference>
<evidence type="ECO:0000256" key="4">
    <source>
        <dbReference type="ARBA" id="ARBA00022741"/>
    </source>
</evidence>
<feature type="short sequence motif" description="Beta-hairpin" evidence="12">
    <location>
        <begin position="98"/>
        <end position="121"/>
    </location>
</feature>
<name>A0ABW2FKH3_9BACL</name>
<dbReference type="InterPro" id="IPR004807">
    <property type="entry name" value="UvrB"/>
</dbReference>
<dbReference type="NCBIfam" id="TIGR00631">
    <property type="entry name" value="uvrb"/>
    <property type="match status" value="1"/>
</dbReference>